<organism evidence="3 4">
    <name type="scientific">Natrarchaeobius chitinivorans</name>
    <dbReference type="NCBI Taxonomy" id="1679083"/>
    <lineage>
        <taxon>Archaea</taxon>
        <taxon>Methanobacteriati</taxon>
        <taxon>Methanobacteriota</taxon>
        <taxon>Stenosarchaea group</taxon>
        <taxon>Halobacteria</taxon>
        <taxon>Halobacteriales</taxon>
        <taxon>Natrialbaceae</taxon>
        <taxon>Natrarchaeobius</taxon>
    </lineage>
</organism>
<proteinExistence type="predicted"/>
<feature type="region of interest" description="Disordered" evidence="1">
    <location>
        <begin position="1"/>
        <end position="24"/>
    </location>
</feature>
<gene>
    <name evidence="3" type="ORF">EA473_21380</name>
</gene>
<dbReference type="Pfam" id="PF01425">
    <property type="entry name" value="Amidase"/>
    <property type="match status" value="1"/>
</dbReference>
<feature type="compositionally biased region" description="Basic and acidic residues" evidence="1">
    <location>
        <begin position="1"/>
        <end position="15"/>
    </location>
</feature>
<feature type="region of interest" description="Disordered" evidence="1">
    <location>
        <begin position="275"/>
        <end position="306"/>
    </location>
</feature>
<dbReference type="SUPFAM" id="SSF75304">
    <property type="entry name" value="Amidase signature (AS) enzymes"/>
    <property type="match status" value="1"/>
</dbReference>
<evidence type="ECO:0000259" key="2">
    <source>
        <dbReference type="Pfam" id="PF01425"/>
    </source>
</evidence>
<dbReference type="GO" id="GO:0003824">
    <property type="term" value="F:catalytic activity"/>
    <property type="evidence" value="ECO:0007669"/>
    <property type="project" value="InterPro"/>
</dbReference>
<dbReference type="Gene3D" id="3.90.1300.10">
    <property type="entry name" value="Amidase signature (AS) domain"/>
    <property type="match status" value="1"/>
</dbReference>
<sequence>MRDSNDKPEGADHRPNTVPLTPPTKDRIQSLASRHFLSLEEDELDAMVEFLPTMLGVYERIDEAAGHADVSLTPECRNRTSTIPDDTADPYNAFVRQCTIEHEPDAATDDRPLSGWDVGVKDNIAVADIPMQAGSDVLAGYVPDRDATVVTQLLEAGATVRGKLTMDALAVAGSGELAAEGVVSNPRNPAFLAGGSSSGSAAAVVTDAVDVAISTDQGGSGRIPASWSGCVGLKPSYGQVPFTGAMSLGHSLDHIGIIARTVDRCARTLEVVSGFDPEDPRQRADHDTVDLDRTQATGGKPDAPTVGVLEEGFDTPFSEETVDDAVRSAMSSINADTLSVSIPPHETGMDVWTAIANGEIISLFRDEGVIRSGPGRYDDHFAEAFSRLRRERGASIQPLVKYTLVLGEYLSETYGSRHYIQAKRLARDLGTAYADAFEDVDVLAMPTTPHTAHRIEPDLSTADRVRRAISMVYNTAPFNVTGHPALSIPCATVTEEELPVGVMLVGARGADETLLAIGREIEDRLDPFDSD</sequence>
<dbReference type="PANTHER" id="PTHR11895:SF170">
    <property type="entry name" value="AMIDASE"/>
    <property type="match status" value="1"/>
</dbReference>
<dbReference type="RefSeq" id="WP_124197573.1">
    <property type="nucleotide sequence ID" value="NZ_REGA01000030.1"/>
</dbReference>
<dbReference type="InterPro" id="IPR023631">
    <property type="entry name" value="Amidase_dom"/>
</dbReference>
<dbReference type="OrthoDB" id="7931at2157"/>
<dbReference type="PANTHER" id="PTHR11895">
    <property type="entry name" value="TRANSAMIDASE"/>
    <property type="match status" value="1"/>
</dbReference>
<comment type="caution">
    <text evidence="3">The sequence shown here is derived from an EMBL/GenBank/DDBJ whole genome shotgun (WGS) entry which is preliminary data.</text>
</comment>
<dbReference type="InterPro" id="IPR036928">
    <property type="entry name" value="AS_sf"/>
</dbReference>
<dbReference type="EMBL" id="REGA01000030">
    <property type="protein sequence ID" value="RQG89717.1"/>
    <property type="molecule type" value="Genomic_DNA"/>
</dbReference>
<protein>
    <submittedName>
        <fullName evidence="3">Amidase</fullName>
    </submittedName>
</protein>
<accession>A0A3N6LNV1</accession>
<dbReference type="Proteomes" id="UP000282323">
    <property type="component" value="Unassembled WGS sequence"/>
</dbReference>
<name>A0A3N6LNV1_NATCH</name>
<evidence type="ECO:0000256" key="1">
    <source>
        <dbReference type="SAM" id="MobiDB-lite"/>
    </source>
</evidence>
<evidence type="ECO:0000313" key="3">
    <source>
        <dbReference type="EMBL" id="RQG89717.1"/>
    </source>
</evidence>
<dbReference type="InterPro" id="IPR000120">
    <property type="entry name" value="Amidase"/>
</dbReference>
<dbReference type="AlphaFoldDB" id="A0A3N6LNV1"/>
<reference evidence="3 4" key="1">
    <citation type="submission" date="2018-10" db="EMBL/GenBank/DDBJ databases">
        <title>Natrarchaeobius chitinivorans gen. nov., sp. nov., and Natrarchaeobius haloalkaliphilus sp. nov., alkaliphilic, chitin-utilizing haloarchaea from hypersaline alkaline lakes.</title>
        <authorList>
            <person name="Sorokin D.Y."/>
            <person name="Elcheninov A.G."/>
            <person name="Kostrikina N.A."/>
            <person name="Bale N.J."/>
            <person name="Sinninghe Damste J.S."/>
            <person name="Khijniak T.V."/>
            <person name="Kublanov I.V."/>
            <person name="Toshchakov S.V."/>
        </authorList>
    </citation>
    <scope>NUCLEOTIDE SEQUENCE [LARGE SCALE GENOMIC DNA]</scope>
    <source>
        <strain evidence="3 4">AArcht4T</strain>
    </source>
</reference>
<evidence type="ECO:0000313" key="4">
    <source>
        <dbReference type="Proteomes" id="UP000282323"/>
    </source>
</evidence>
<feature type="domain" description="Amidase" evidence="2">
    <location>
        <begin position="107"/>
        <end position="515"/>
    </location>
</feature>
<keyword evidence="4" id="KW-1185">Reference proteome</keyword>
<feature type="compositionally biased region" description="Basic and acidic residues" evidence="1">
    <location>
        <begin position="278"/>
        <end position="293"/>
    </location>
</feature>